<keyword evidence="4" id="KW-1185">Reference proteome</keyword>
<feature type="signal peptide" evidence="1">
    <location>
        <begin position="1"/>
        <end position="27"/>
    </location>
</feature>
<evidence type="ECO:0000259" key="2">
    <source>
        <dbReference type="PROSITE" id="PS51489"/>
    </source>
</evidence>
<evidence type="ECO:0000256" key="1">
    <source>
        <dbReference type="SAM" id="SignalP"/>
    </source>
</evidence>
<feature type="chain" id="PRO_5039667353" description="BUB1 N-terminal domain-containing protein" evidence="1">
    <location>
        <begin position="28"/>
        <end position="459"/>
    </location>
</feature>
<feature type="domain" description="BUB1 N-terminal" evidence="2">
    <location>
        <begin position="143"/>
        <end position="301"/>
    </location>
</feature>
<keyword evidence="1" id="KW-0732">Signal</keyword>
<reference evidence="3" key="1">
    <citation type="submission" date="2022-05" db="EMBL/GenBank/DDBJ databases">
        <title>The Musa troglodytarum L. genome provides insights into the mechanism of non-climacteric behaviour and enrichment of carotenoids.</title>
        <authorList>
            <person name="Wang J."/>
        </authorList>
    </citation>
    <scope>NUCLEOTIDE SEQUENCE</scope>
    <source>
        <tissue evidence="3">Leaf</tissue>
    </source>
</reference>
<dbReference type="InterPro" id="IPR015661">
    <property type="entry name" value="Bub1/Mad3"/>
</dbReference>
<proteinExistence type="predicted"/>
<dbReference type="SMART" id="SM00777">
    <property type="entry name" value="Mad3_BUB1_I"/>
    <property type="match status" value="1"/>
</dbReference>
<sequence length="459" mass="52023">MSVLFSMAFFCVEVVLIILSEVVSVAAEEPQHMEATSFAAAAADEAETAMLEVDADPETAFLQQKNGGAATGCGFEWEVYKENVRPLKRGRDVKLLNHALRSQVDRSLKASLLRTRRHSSLFAPSLRLSLLPGSFLEIDRWRMIEAIDEYQGEDPLQPWLRCIKWVQESFPTGGECSGLIVMYEQCVRTFWHDDRYRDDLRYLKVWLEYADNCADAEVIFQFLEANQIGQSHSIFYTSYAMHLESKNKLRKADEVLNLGLARKARSLVKLEDAYRTFLVRSTQKKHGNDEGLADYPLPIRSFGTVLTSAESRRQPAENFGQSKRMVTLQRTDTNKPLTVYKDANTGANNQCSNLKANKRSWSTLGSRSDRNKENVSIPNKWSSYKVPQKIGQRTGSATSSTCIEVYLDEECAESPPAKVAKNLNSSVLKLWQATSQNLKNETEMLKVNPLRNFPLHSLR</sequence>
<organism evidence="3 4">
    <name type="scientific">Musa troglodytarum</name>
    <name type="common">fe'i banana</name>
    <dbReference type="NCBI Taxonomy" id="320322"/>
    <lineage>
        <taxon>Eukaryota</taxon>
        <taxon>Viridiplantae</taxon>
        <taxon>Streptophyta</taxon>
        <taxon>Embryophyta</taxon>
        <taxon>Tracheophyta</taxon>
        <taxon>Spermatophyta</taxon>
        <taxon>Magnoliopsida</taxon>
        <taxon>Liliopsida</taxon>
        <taxon>Zingiberales</taxon>
        <taxon>Musaceae</taxon>
        <taxon>Musa</taxon>
    </lineage>
</organism>
<dbReference type="Proteomes" id="UP001055439">
    <property type="component" value="Chromosome 3"/>
</dbReference>
<evidence type="ECO:0000313" key="3">
    <source>
        <dbReference type="EMBL" id="URD93977.1"/>
    </source>
</evidence>
<dbReference type="Gene3D" id="1.25.40.430">
    <property type="match status" value="1"/>
</dbReference>
<dbReference type="GO" id="GO:0051754">
    <property type="term" value="P:meiotic sister chromatid cohesion, centromeric"/>
    <property type="evidence" value="ECO:0007669"/>
    <property type="project" value="TreeGrafter"/>
</dbReference>
<dbReference type="PANTHER" id="PTHR14030">
    <property type="entry name" value="MITOTIC CHECKPOINT SERINE/THREONINE-PROTEIN KINASE BUB1"/>
    <property type="match status" value="1"/>
</dbReference>
<name>A0A9E7JTS3_9LILI</name>
<dbReference type="InterPro" id="IPR013212">
    <property type="entry name" value="Mad3/Bub1_I"/>
</dbReference>
<dbReference type="EMBL" id="CP097505">
    <property type="protein sequence ID" value="URD93977.1"/>
    <property type="molecule type" value="Genomic_DNA"/>
</dbReference>
<evidence type="ECO:0000313" key="4">
    <source>
        <dbReference type="Proteomes" id="UP001055439"/>
    </source>
</evidence>
<dbReference type="GO" id="GO:0007094">
    <property type="term" value="P:mitotic spindle assembly checkpoint signaling"/>
    <property type="evidence" value="ECO:0007669"/>
    <property type="project" value="InterPro"/>
</dbReference>
<protein>
    <recommendedName>
        <fullName evidence="2">BUB1 N-terminal domain-containing protein</fullName>
    </recommendedName>
</protein>
<dbReference type="Pfam" id="PF08311">
    <property type="entry name" value="Mad3_BUB1_I"/>
    <property type="match status" value="1"/>
</dbReference>
<accession>A0A9E7JTS3</accession>
<gene>
    <name evidence="3" type="ORF">MUK42_01107</name>
</gene>
<dbReference type="PROSITE" id="PS51489">
    <property type="entry name" value="BUB1_N"/>
    <property type="match status" value="1"/>
</dbReference>
<dbReference type="OrthoDB" id="248495at2759"/>
<dbReference type="AlphaFoldDB" id="A0A9E7JTS3"/>
<dbReference type="GO" id="GO:0004672">
    <property type="term" value="F:protein kinase activity"/>
    <property type="evidence" value="ECO:0007669"/>
    <property type="project" value="TreeGrafter"/>
</dbReference>
<dbReference type="PANTHER" id="PTHR14030:SF19">
    <property type="entry name" value="MITOTIC SPINDLE CHECKPOINT PROTEIN BUBR1"/>
    <property type="match status" value="1"/>
</dbReference>